<keyword evidence="6 8" id="KW-1133">Transmembrane helix</keyword>
<evidence type="ECO:0000256" key="8">
    <source>
        <dbReference type="SAM" id="Phobius"/>
    </source>
</evidence>
<dbReference type="RefSeq" id="WP_304449520.1">
    <property type="nucleotide sequence ID" value="NZ_JARRAH010000002.1"/>
</dbReference>
<comment type="subcellular location">
    <subcellularLocation>
        <location evidence="1">Cell membrane</location>
        <topology evidence="1">Multi-pass membrane protein</topology>
    </subcellularLocation>
</comment>
<evidence type="ECO:0000256" key="1">
    <source>
        <dbReference type="ARBA" id="ARBA00004651"/>
    </source>
</evidence>
<dbReference type="InterPro" id="IPR051629">
    <property type="entry name" value="Sulfite_efflux_TDT"/>
</dbReference>
<feature type="transmembrane region" description="Helical" evidence="8">
    <location>
        <begin position="91"/>
        <end position="110"/>
    </location>
</feature>
<feature type="transmembrane region" description="Helical" evidence="8">
    <location>
        <begin position="156"/>
        <end position="177"/>
    </location>
</feature>
<dbReference type="InterPro" id="IPR038665">
    <property type="entry name" value="Voltage-dep_anion_channel_sf"/>
</dbReference>
<evidence type="ECO:0000256" key="2">
    <source>
        <dbReference type="ARBA" id="ARBA00008566"/>
    </source>
</evidence>
<dbReference type="PANTHER" id="PTHR31686">
    <property type="match status" value="1"/>
</dbReference>
<keyword evidence="4" id="KW-1003">Cell membrane</keyword>
<proteinExistence type="inferred from homology"/>
<keyword evidence="5 8" id="KW-0812">Transmembrane</keyword>
<feature type="transmembrane region" description="Helical" evidence="8">
    <location>
        <begin position="116"/>
        <end position="144"/>
    </location>
</feature>
<dbReference type="EMBL" id="JBHSXM010000002">
    <property type="protein sequence ID" value="MFC6837805.1"/>
    <property type="molecule type" value="Genomic_DNA"/>
</dbReference>
<dbReference type="Gene3D" id="1.50.10.150">
    <property type="entry name" value="Voltage-dependent anion channel"/>
    <property type="match status" value="1"/>
</dbReference>
<dbReference type="Pfam" id="PF03595">
    <property type="entry name" value="SLAC1"/>
    <property type="match status" value="1"/>
</dbReference>
<evidence type="ECO:0000256" key="4">
    <source>
        <dbReference type="ARBA" id="ARBA00022475"/>
    </source>
</evidence>
<protein>
    <submittedName>
        <fullName evidence="9">Tellurite resistance/C4-dicarboxylate transporter family protein</fullName>
    </submittedName>
</protein>
<keyword evidence="7 8" id="KW-0472">Membrane</keyword>
<comment type="similarity">
    <text evidence="2">Belongs to the tellurite-resistance/dicarboxylate transporter (TDT) family.</text>
</comment>
<gene>
    <name evidence="9" type="ORF">ACFQHK_15030</name>
</gene>
<dbReference type="Proteomes" id="UP001596406">
    <property type="component" value="Unassembled WGS sequence"/>
</dbReference>
<name>A0ABD5UBH0_9EURY</name>
<feature type="transmembrane region" description="Helical" evidence="8">
    <location>
        <begin position="223"/>
        <end position="241"/>
    </location>
</feature>
<reference evidence="9 10" key="1">
    <citation type="journal article" date="2019" name="Int. J. Syst. Evol. Microbiol.">
        <title>The Global Catalogue of Microorganisms (GCM) 10K type strain sequencing project: providing services to taxonomists for standard genome sequencing and annotation.</title>
        <authorList>
            <consortium name="The Broad Institute Genomics Platform"/>
            <consortium name="The Broad Institute Genome Sequencing Center for Infectious Disease"/>
            <person name="Wu L."/>
            <person name="Ma J."/>
        </authorList>
    </citation>
    <scope>NUCLEOTIDE SEQUENCE [LARGE SCALE GENOMIC DNA]</scope>
    <source>
        <strain evidence="9 10">PSRA2</strain>
    </source>
</reference>
<feature type="transmembrane region" description="Helical" evidence="8">
    <location>
        <begin position="49"/>
        <end position="71"/>
    </location>
</feature>
<evidence type="ECO:0000313" key="10">
    <source>
        <dbReference type="Proteomes" id="UP001596406"/>
    </source>
</evidence>
<organism evidence="9 10">
    <name type="scientific">Halomarina ordinaria</name>
    <dbReference type="NCBI Taxonomy" id="3033939"/>
    <lineage>
        <taxon>Archaea</taxon>
        <taxon>Methanobacteriati</taxon>
        <taxon>Methanobacteriota</taxon>
        <taxon>Stenosarchaea group</taxon>
        <taxon>Halobacteria</taxon>
        <taxon>Halobacteriales</taxon>
        <taxon>Natronomonadaceae</taxon>
        <taxon>Halomarina</taxon>
    </lineage>
</organism>
<dbReference type="PANTHER" id="PTHR31686:SF1">
    <property type="entry name" value="SULFITE EFFLUX PUMP SSU1"/>
    <property type="match status" value="1"/>
</dbReference>
<feature type="transmembrane region" description="Helical" evidence="8">
    <location>
        <begin position="333"/>
        <end position="354"/>
    </location>
</feature>
<comment type="caution">
    <text evidence="9">The sequence shown here is derived from an EMBL/GenBank/DDBJ whole genome shotgun (WGS) entry which is preliminary data.</text>
</comment>
<feature type="transmembrane region" description="Helical" evidence="8">
    <location>
        <begin position="261"/>
        <end position="281"/>
    </location>
</feature>
<dbReference type="CDD" id="cd09319">
    <property type="entry name" value="TDT_like_1"/>
    <property type="match status" value="1"/>
</dbReference>
<sequence>MANTRDPPSDSFADSDIATVVDEWNTLYFAFVMATGIVSVAAYELGLTWVGWGLFGLNVVAYLVVGGFTLARIGHVPSVALRDLQSYDRGIVSFTMIAGTCVLGSQFVVFDVSTTVATGLLVVGSVLWGLLIYGVFFALTITATDEPIAHGIDGSWFLAVVATQSVAVLAGLLAPVSQSTESLLLVAVGLYSVGGMFYLILITLVFYRMTFYAFEPQSATPPYWINMGAVAITTLAGATLLEATDQWQFLADIEPFLTGFTFFFWATATWWIPLLLILGVWRHTVGGIALPHTREGYRPRYWGMVFPLGMYAESSLRLGTVTDLTVLTALPELFVYVALVAWVGVSVGLVRRLVDVV</sequence>
<accession>A0ABD5UBH0</accession>
<evidence type="ECO:0000256" key="6">
    <source>
        <dbReference type="ARBA" id="ARBA00022989"/>
    </source>
</evidence>
<dbReference type="InterPro" id="IPR004695">
    <property type="entry name" value="SLAC1/Mae1/Ssu1/TehA"/>
</dbReference>
<keyword evidence="10" id="KW-1185">Reference proteome</keyword>
<dbReference type="GO" id="GO:0005886">
    <property type="term" value="C:plasma membrane"/>
    <property type="evidence" value="ECO:0007669"/>
    <property type="project" value="UniProtKB-SubCell"/>
</dbReference>
<evidence type="ECO:0000313" key="9">
    <source>
        <dbReference type="EMBL" id="MFC6837805.1"/>
    </source>
</evidence>
<keyword evidence="3" id="KW-0813">Transport</keyword>
<evidence type="ECO:0000256" key="5">
    <source>
        <dbReference type="ARBA" id="ARBA00022692"/>
    </source>
</evidence>
<feature type="transmembrane region" description="Helical" evidence="8">
    <location>
        <begin position="26"/>
        <end position="43"/>
    </location>
</feature>
<evidence type="ECO:0000256" key="7">
    <source>
        <dbReference type="ARBA" id="ARBA00023136"/>
    </source>
</evidence>
<evidence type="ECO:0000256" key="3">
    <source>
        <dbReference type="ARBA" id="ARBA00022448"/>
    </source>
</evidence>
<feature type="transmembrane region" description="Helical" evidence="8">
    <location>
        <begin position="183"/>
        <end position="207"/>
    </location>
</feature>
<dbReference type="AlphaFoldDB" id="A0ABD5UBH0"/>